<evidence type="ECO:0000313" key="2">
    <source>
        <dbReference type="EMBL" id="GBN74761.1"/>
    </source>
</evidence>
<dbReference type="AlphaFoldDB" id="A0A4Y2RGI8"/>
<evidence type="ECO:0000256" key="1">
    <source>
        <dbReference type="SAM" id="MobiDB-lite"/>
    </source>
</evidence>
<proteinExistence type="predicted"/>
<dbReference type="EMBL" id="BGPR01016979">
    <property type="protein sequence ID" value="GBN74761.1"/>
    <property type="molecule type" value="Genomic_DNA"/>
</dbReference>
<name>A0A4Y2RGI8_ARAVE</name>
<feature type="compositionally biased region" description="Polar residues" evidence="1">
    <location>
        <begin position="82"/>
        <end position="93"/>
    </location>
</feature>
<feature type="region of interest" description="Disordered" evidence="1">
    <location>
        <begin position="74"/>
        <end position="93"/>
    </location>
</feature>
<dbReference type="Proteomes" id="UP000499080">
    <property type="component" value="Unassembled WGS sequence"/>
</dbReference>
<feature type="region of interest" description="Disordered" evidence="1">
    <location>
        <begin position="1"/>
        <end position="22"/>
    </location>
</feature>
<sequence length="93" mass="10335">MWRERGIKIWPDGGTTSPDSPSMLPLLRAQRKQLYEQLLAESFFLFVANLSREPNPVGLSDKLKRLSVVLCSPRITPPPHTESASYTPSGGLV</sequence>
<gene>
    <name evidence="2" type="ORF">AVEN_206920_1</name>
</gene>
<organism evidence="2 3">
    <name type="scientific">Araneus ventricosus</name>
    <name type="common">Orbweaver spider</name>
    <name type="synonym">Epeira ventricosa</name>
    <dbReference type="NCBI Taxonomy" id="182803"/>
    <lineage>
        <taxon>Eukaryota</taxon>
        <taxon>Metazoa</taxon>
        <taxon>Ecdysozoa</taxon>
        <taxon>Arthropoda</taxon>
        <taxon>Chelicerata</taxon>
        <taxon>Arachnida</taxon>
        <taxon>Araneae</taxon>
        <taxon>Araneomorphae</taxon>
        <taxon>Entelegynae</taxon>
        <taxon>Araneoidea</taxon>
        <taxon>Araneidae</taxon>
        <taxon>Araneus</taxon>
    </lineage>
</organism>
<keyword evidence="3" id="KW-1185">Reference proteome</keyword>
<accession>A0A4Y2RGI8</accession>
<protein>
    <submittedName>
        <fullName evidence="2">Uncharacterized protein</fullName>
    </submittedName>
</protein>
<comment type="caution">
    <text evidence="2">The sequence shown here is derived from an EMBL/GenBank/DDBJ whole genome shotgun (WGS) entry which is preliminary data.</text>
</comment>
<reference evidence="2 3" key="1">
    <citation type="journal article" date="2019" name="Sci. Rep.">
        <title>Orb-weaving spider Araneus ventricosus genome elucidates the spidroin gene catalogue.</title>
        <authorList>
            <person name="Kono N."/>
            <person name="Nakamura H."/>
            <person name="Ohtoshi R."/>
            <person name="Moran D.A.P."/>
            <person name="Shinohara A."/>
            <person name="Yoshida Y."/>
            <person name="Fujiwara M."/>
            <person name="Mori M."/>
            <person name="Tomita M."/>
            <person name="Arakawa K."/>
        </authorList>
    </citation>
    <scope>NUCLEOTIDE SEQUENCE [LARGE SCALE GENOMIC DNA]</scope>
</reference>
<evidence type="ECO:0000313" key="3">
    <source>
        <dbReference type="Proteomes" id="UP000499080"/>
    </source>
</evidence>